<dbReference type="STRING" id="41431.PCC8801_3496"/>
<dbReference type="EMBL" id="CP001287">
    <property type="protein sequence ID" value="ACK67461.1"/>
    <property type="molecule type" value="Genomic_DNA"/>
</dbReference>
<keyword evidence="1" id="KW-0175">Coiled coil</keyword>
<dbReference type="AlphaFoldDB" id="B7K0H7"/>
<evidence type="ECO:0000256" key="1">
    <source>
        <dbReference type="SAM" id="Coils"/>
    </source>
</evidence>
<sequence>MSVTDERVQTLYQLAKKHPEDDTLQEAVTIIKSLRLSQGQYKQWNDKYRSNQKDLKEQIVTISQTNESLQLELAAINQEMEKLTHEKTRILAERDRIKSELRSIEREAELAAIQVQETNSLYGKFTIVWQFLQSVFFSDHPRDFGRIDNALPEFSDQPQMRTDQASIGRDLLDQ</sequence>
<reference evidence="4" key="1">
    <citation type="journal article" date="2011" name="MBio">
        <title>Novel metabolic attributes of the genus Cyanothece, comprising a group of unicellular nitrogen-fixing Cyanobacteria.</title>
        <authorList>
            <person name="Bandyopadhyay A."/>
            <person name="Elvitigala T."/>
            <person name="Welsh E."/>
            <person name="Stockel J."/>
            <person name="Liberton M."/>
            <person name="Min H."/>
            <person name="Sherman L.A."/>
            <person name="Pakrasi H.B."/>
        </authorList>
    </citation>
    <scope>NUCLEOTIDE SEQUENCE [LARGE SCALE GENOMIC DNA]</scope>
    <source>
        <strain evidence="4">PCC 8801</strain>
    </source>
</reference>
<keyword evidence="4" id="KW-1185">Reference proteome</keyword>
<dbReference type="HOGENOM" id="CLU_123239_0_0_3"/>
<proteinExistence type="predicted"/>
<evidence type="ECO:0000256" key="2">
    <source>
        <dbReference type="SAM" id="MobiDB-lite"/>
    </source>
</evidence>
<feature type="compositionally biased region" description="Polar residues" evidence="2">
    <location>
        <begin position="156"/>
        <end position="165"/>
    </location>
</feature>
<gene>
    <name evidence="3" type="ordered locus">PCC8801_3496</name>
</gene>
<evidence type="ECO:0000313" key="4">
    <source>
        <dbReference type="Proteomes" id="UP000008204"/>
    </source>
</evidence>
<dbReference type="RefSeq" id="WP_012596720.1">
    <property type="nucleotide sequence ID" value="NC_011726.1"/>
</dbReference>
<dbReference type="Proteomes" id="UP000008204">
    <property type="component" value="Chromosome"/>
</dbReference>
<feature type="region of interest" description="Disordered" evidence="2">
    <location>
        <begin position="148"/>
        <end position="174"/>
    </location>
</feature>
<evidence type="ECO:0000313" key="3">
    <source>
        <dbReference type="EMBL" id="ACK67461.1"/>
    </source>
</evidence>
<protein>
    <submittedName>
        <fullName evidence="3">Uncharacterized protein</fullName>
    </submittedName>
</protein>
<organism evidence="3 4">
    <name type="scientific">Rippkaea orientalis (strain PCC 8801 / RF-1)</name>
    <name type="common">Cyanothece sp. (strain PCC 8801)</name>
    <dbReference type="NCBI Taxonomy" id="41431"/>
    <lineage>
        <taxon>Bacteria</taxon>
        <taxon>Bacillati</taxon>
        <taxon>Cyanobacteriota</taxon>
        <taxon>Cyanophyceae</taxon>
        <taxon>Oscillatoriophycideae</taxon>
        <taxon>Chroococcales</taxon>
        <taxon>Aphanothecaceae</taxon>
        <taxon>Rippkaea</taxon>
        <taxon>Rippkaea orientalis</taxon>
    </lineage>
</organism>
<dbReference type="OrthoDB" id="427322at2"/>
<accession>B7K0H7</accession>
<dbReference type="eggNOG" id="COG1196">
    <property type="taxonomic scope" value="Bacteria"/>
</dbReference>
<feature type="coiled-coil region" evidence="1">
    <location>
        <begin position="52"/>
        <end position="114"/>
    </location>
</feature>
<name>B7K0H7_RIPO1</name>
<dbReference type="KEGG" id="cyp:PCC8801_3496"/>